<organism evidence="2 3">
    <name type="scientific">Mycena chlorophos</name>
    <name type="common">Agaric fungus</name>
    <name type="synonym">Agaricus chlorophos</name>
    <dbReference type="NCBI Taxonomy" id="658473"/>
    <lineage>
        <taxon>Eukaryota</taxon>
        <taxon>Fungi</taxon>
        <taxon>Dikarya</taxon>
        <taxon>Basidiomycota</taxon>
        <taxon>Agaricomycotina</taxon>
        <taxon>Agaricomycetes</taxon>
        <taxon>Agaricomycetidae</taxon>
        <taxon>Agaricales</taxon>
        <taxon>Marasmiineae</taxon>
        <taxon>Mycenaceae</taxon>
        <taxon>Mycena</taxon>
    </lineage>
</organism>
<name>A0ABQ0MDG3_MYCCL</name>
<evidence type="ECO:0000256" key="1">
    <source>
        <dbReference type="SAM" id="MobiDB-lite"/>
    </source>
</evidence>
<feature type="region of interest" description="Disordered" evidence="1">
    <location>
        <begin position="1"/>
        <end position="77"/>
    </location>
</feature>
<protein>
    <submittedName>
        <fullName evidence="2">Uncharacterized protein</fullName>
    </submittedName>
</protein>
<sequence length="218" mass="24166">MFLDPCLPPSSSATQLHTHPLPPSSRQCLGAAKSEEDTSDYTRSRLRRAQHMRSEGKQDNSGASSRPHTQSSRTRGVRAELMTLGCESWGLRAAVTEEAASAWLARLPQLGYARPTLPRISLEFWSHICRVQQRARQGDEADIHGALYGAGCFQHATLQRIPARRCSDPAFYARIDRHSNAMPFIPAYPRLCTSCAKPHQPFGVDSGPSLSMHDDELD</sequence>
<feature type="compositionally biased region" description="Polar residues" evidence="1">
    <location>
        <begin position="59"/>
        <end position="74"/>
    </location>
</feature>
<gene>
    <name evidence="2" type="ORF">MCHLO_17405</name>
</gene>
<dbReference type="EMBL" id="DF850021">
    <property type="protein sequence ID" value="GAT61379.1"/>
    <property type="molecule type" value="Genomic_DNA"/>
</dbReference>
<keyword evidence="3" id="KW-1185">Reference proteome</keyword>
<dbReference type="Proteomes" id="UP000815677">
    <property type="component" value="Unassembled WGS sequence"/>
</dbReference>
<feature type="compositionally biased region" description="Basic and acidic residues" evidence="1">
    <location>
        <begin position="33"/>
        <end position="43"/>
    </location>
</feature>
<evidence type="ECO:0000313" key="3">
    <source>
        <dbReference type="Proteomes" id="UP000815677"/>
    </source>
</evidence>
<evidence type="ECO:0000313" key="2">
    <source>
        <dbReference type="EMBL" id="GAT61379.1"/>
    </source>
</evidence>
<proteinExistence type="predicted"/>
<reference evidence="2" key="1">
    <citation type="submission" date="2014-09" db="EMBL/GenBank/DDBJ databases">
        <title>Genome sequence of the luminous mushroom Mycena chlorophos for searching fungal bioluminescence genes.</title>
        <authorList>
            <person name="Tanaka Y."/>
            <person name="Kasuga D."/>
            <person name="Oba Y."/>
            <person name="Hase S."/>
            <person name="Sato K."/>
            <person name="Oba Y."/>
            <person name="Sakakibara Y."/>
        </authorList>
    </citation>
    <scope>NUCLEOTIDE SEQUENCE</scope>
</reference>
<accession>A0ABQ0MDG3</accession>